<dbReference type="Gene3D" id="3.40.50.10170">
    <property type="match status" value="1"/>
</dbReference>
<dbReference type="Proteomes" id="UP000030361">
    <property type="component" value="Chromosome"/>
</dbReference>
<proteinExistence type="predicted"/>
<evidence type="ECO:0000313" key="3">
    <source>
        <dbReference type="EMBL" id="AQW21547.1"/>
    </source>
</evidence>
<dbReference type="PANTHER" id="PTHR33434:SF2">
    <property type="entry name" value="FATTY ACID-BINDING PROTEIN TM_1468"/>
    <property type="match status" value="1"/>
</dbReference>
<protein>
    <submittedName>
        <fullName evidence="3">Fatty acid-binding protein DegV</fullName>
    </submittedName>
</protein>
<evidence type="ECO:0000256" key="1">
    <source>
        <dbReference type="ARBA" id="ARBA00003238"/>
    </source>
</evidence>
<evidence type="ECO:0000256" key="2">
    <source>
        <dbReference type="ARBA" id="ARBA00023121"/>
    </source>
</evidence>
<dbReference type="eggNOG" id="COG1307">
    <property type="taxonomic scope" value="Bacteria"/>
</dbReference>
<dbReference type="PANTHER" id="PTHR33434">
    <property type="entry name" value="DEGV DOMAIN-CONTAINING PROTEIN DR_1986-RELATED"/>
    <property type="match status" value="1"/>
</dbReference>
<keyword evidence="4" id="KW-1185">Reference proteome</keyword>
<evidence type="ECO:0000313" key="4">
    <source>
        <dbReference type="Proteomes" id="UP000030361"/>
    </source>
</evidence>
<dbReference type="NCBIfam" id="TIGR00762">
    <property type="entry name" value="DegV"/>
    <property type="match status" value="1"/>
</dbReference>
<dbReference type="InterPro" id="IPR050270">
    <property type="entry name" value="DegV_domain_contain"/>
</dbReference>
<dbReference type="SUPFAM" id="SSF82549">
    <property type="entry name" value="DAK1/DegV-like"/>
    <property type="match status" value="1"/>
</dbReference>
<dbReference type="Pfam" id="PF02645">
    <property type="entry name" value="DegV"/>
    <property type="match status" value="1"/>
</dbReference>
<dbReference type="Gene3D" id="3.30.1180.10">
    <property type="match status" value="1"/>
</dbReference>
<dbReference type="InterPro" id="IPR003797">
    <property type="entry name" value="DegV"/>
</dbReference>
<dbReference type="RefSeq" id="WP_035168077.1">
    <property type="nucleotide sequence ID" value="NZ_CP018906.1"/>
</dbReference>
<dbReference type="GO" id="GO:0008289">
    <property type="term" value="F:lipid binding"/>
    <property type="evidence" value="ECO:0007669"/>
    <property type="project" value="UniProtKB-KW"/>
</dbReference>
<name>A0A1S6QIV1_9LACO</name>
<dbReference type="OrthoDB" id="5429275at2"/>
<comment type="function">
    <text evidence="1">May bind long-chain fatty acids, such as palmitate, and may play a role in lipid transport or fatty acid metabolism.</text>
</comment>
<dbReference type="InterPro" id="IPR043168">
    <property type="entry name" value="DegV_C"/>
</dbReference>
<dbReference type="PROSITE" id="PS51482">
    <property type="entry name" value="DEGV"/>
    <property type="match status" value="1"/>
</dbReference>
<dbReference type="AlphaFoldDB" id="A0A1S6QIV1"/>
<accession>A0A1S6QIV1</accession>
<dbReference type="EMBL" id="CP018906">
    <property type="protein sequence ID" value="AQW21547.1"/>
    <property type="molecule type" value="Genomic_DNA"/>
</dbReference>
<organism evidence="3 4">
    <name type="scientific">Lentilactobacillus curieae</name>
    <dbReference type="NCBI Taxonomy" id="1138822"/>
    <lineage>
        <taxon>Bacteria</taxon>
        <taxon>Bacillati</taxon>
        <taxon>Bacillota</taxon>
        <taxon>Bacilli</taxon>
        <taxon>Lactobacillales</taxon>
        <taxon>Lactobacillaceae</taxon>
        <taxon>Lentilactobacillus</taxon>
    </lineage>
</organism>
<gene>
    <name evidence="3" type="ORF">PL11_006175</name>
</gene>
<dbReference type="KEGG" id="lcu:PL11_006175"/>
<reference evidence="3 4" key="1">
    <citation type="journal article" date="2015" name="Genome Announc.">
        <title>Genome Sequence of Lactobacillus curieae CCTCC M 2011381T, a Novel Producer of Gamma-aminobutyric Acid.</title>
        <authorList>
            <person name="Wang Y."/>
            <person name="Wang Y."/>
            <person name="Lang C."/>
            <person name="Wei D."/>
            <person name="Xu P."/>
            <person name="Xie J."/>
        </authorList>
    </citation>
    <scope>NUCLEOTIDE SEQUENCE [LARGE SCALE GENOMIC DNA]</scope>
    <source>
        <strain evidence="3 4">CCTCC M 2011381</strain>
    </source>
</reference>
<keyword evidence="2" id="KW-0446">Lipid-binding</keyword>
<sequence>MQPKIGLLVDSAFDIPAEIAANTNVDIVPLIVTVNGEEYLDRETIDTNEVYRFMDKDVIPKTASPTIELVIKSIERLKSRGFTEIVAVTISGGLSVTNQVFKQAAEQYSDLKISVIDTKNIGIGSGLIATYAEDLILEGVGFEDIVKRVNHSVANSRVYFYVPTLKFLRLGGRIGRVAGLVGSALKIKPIISCNEDGIYYPIAKARSESKAISKLIDLAVEHSKTAAHARVAVVQGNDDALMKKVTAMMQEKLPKQNIYNGDVSPALGVHTGSGLIGIAVQID</sequence>